<dbReference type="Proteomes" id="UP000823890">
    <property type="component" value="Unassembled WGS sequence"/>
</dbReference>
<accession>A0A9D2NPP0</accession>
<dbReference type="Gene3D" id="3.10.310.20">
    <property type="entry name" value="DHHA2 domain"/>
    <property type="match status" value="1"/>
</dbReference>
<reference evidence="10" key="2">
    <citation type="submission" date="2021-04" db="EMBL/GenBank/DDBJ databases">
        <authorList>
            <person name="Gilroy R."/>
        </authorList>
    </citation>
    <scope>NUCLEOTIDE SEQUENCE</scope>
    <source>
        <strain evidence="10">ChiW19-954</strain>
    </source>
</reference>
<dbReference type="GO" id="GO:0046872">
    <property type="term" value="F:metal ion binding"/>
    <property type="evidence" value="ECO:0007669"/>
    <property type="project" value="UniProtKB-KW"/>
</dbReference>
<evidence type="ECO:0000256" key="8">
    <source>
        <dbReference type="PROSITE-ProRule" id="PRU00703"/>
    </source>
</evidence>
<dbReference type="InterPro" id="IPR004097">
    <property type="entry name" value="DHHA2"/>
</dbReference>
<evidence type="ECO:0000259" key="9">
    <source>
        <dbReference type="PROSITE" id="PS51371"/>
    </source>
</evidence>
<dbReference type="SUPFAM" id="SSF54631">
    <property type="entry name" value="CBS-domain pair"/>
    <property type="match status" value="1"/>
</dbReference>
<evidence type="ECO:0000256" key="2">
    <source>
        <dbReference type="ARBA" id="ARBA00012146"/>
    </source>
</evidence>
<dbReference type="Pfam" id="PF00571">
    <property type="entry name" value="CBS"/>
    <property type="match status" value="2"/>
</dbReference>
<dbReference type="FunFam" id="3.90.1640.10:FF:000001">
    <property type="entry name" value="Probable manganese-dependent inorganic pyrophosphatase"/>
    <property type="match status" value="1"/>
</dbReference>
<dbReference type="NCBIfam" id="NF011443">
    <property type="entry name" value="PRK14869.1-5"/>
    <property type="match status" value="1"/>
</dbReference>
<dbReference type="InterPro" id="IPR046342">
    <property type="entry name" value="CBS_dom_sf"/>
</dbReference>
<feature type="domain" description="CBS" evidence="9">
    <location>
        <begin position="255"/>
        <end position="313"/>
    </location>
</feature>
<dbReference type="GO" id="GO:0005737">
    <property type="term" value="C:cytoplasm"/>
    <property type="evidence" value="ECO:0007669"/>
    <property type="project" value="InterPro"/>
</dbReference>
<dbReference type="NCBIfam" id="NF011442">
    <property type="entry name" value="PRK14869.1-4"/>
    <property type="match status" value="1"/>
</dbReference>
<dbReference type="SUPFAM" id="SSF64182">
    <property type="entry name" value="DHH phosphoesterases"/>
    <property type="match status" value="1"/>
</dbReference>
<dbReference type="CDD" id="cd04597">
    <property type="entry name" value="CBS_pair_inorgPPase"/>
    <property type="match status" value="1"/>
</dbReference>
<dbReference type="EMBL" id="DWWO01000134">
    <property type="protein sequence ID" value="HJC35123.1"/>
    <property type="molecule type" value="Genomic_DNA"/>
</dbReference>
<reference evidence="10" key="1">
    <citation type="journal article" date="2021" name="PeerJ">
        <title>Extensive microbial diversity within the chicken gut microbiome revealed by metagenomics and culture.</title>
        <authorList>
            <person name="Gilroy R."/>
            <person name="Ravi A."/>
            <person name="Getino M."/>
            <person name="Pursley I."/>
            <person name="Horton D.L."/>
            <person name="Alikhan N.F."/>
            <person name="Baker D."/>
            <person name="Gharbi K."/>
            <person name="Hall N."/>
            <person name="Watson M."/>
            <person name="Adriaenssens E.M."/>
            <person name="Foster-Nyarko E."/>
            <person name="Jarju S."/>
            <person name="Secka A."/>
            <person name="Antonio M."/>
            <person name="Oren A."/>
            <person name="Chaudhuri R.R."/>
            <person name="La Ragione R."/>
            <person name="Hildebrand F."/>
            <person name="Pallen M.J."/>
        </authorList>
    </citation>
    <scope>NUCLEOTIDE SEQUENCE</scope>
    <source>
        <strain evidence="10">ChiW19-954</strain>
    </source>
</reference>
<evidence type="ECO:0000256" key="6">
    <source>
        <dbReference type="ARBA" id="ARBA00032535"/>
    </source>
</evidence>
<dbReference type="Gene3D" id="3.10.580.10">
    <property type="entry name" value="CBS-domain"/>
    <property type="match status" value="1"/>
</dbReference>
<dbReference type="PROSITE" id="PS51371">
    <property type="entry name" value="CBS"/>
    <property type="match status" value="2"/>
</dbReference>
<name>A0A9D2NPP0_9FIRM</name>
<evidence type="ECO:0000256" key="1">
    <source>
        <dbReference type="ARBA" id="ARBA00001936"/>
    </source>
</evidence>
<sequence>MSKDRNRKVYVVGHKNPDTDSICSAIAYAALKTNVTGIPHEPRRAGQLNEETQYVLERFGVKVPRLLSDLREQIKDVELKEVDGLKSSVSIRTAWEKMQESNIHTLPVTRDGKLEGVITIGDIAKTYMEVYDSTILSKARTQYRNIARAVDGEVLTGNEHSYLLKGKVVIAASSRILMSDFINKDDLVIMGDRKDAQQCAIDVDASCMVVCQNAPVSDKIIKQAEEKEIVIIRTPHDTFTAAQHINQSIPVKYFMTKENLVTFKMRDYVDDVKDVMARRRFRDFPIVDNKGKFLGLISRRRLLNVRKKQVILVDHNEKNQAVDGVEEAEVLEIIDHHRLSSIETMGPVFFRNQPVGCTATIVYQMYQEAGVEPDPVNAALLCSAIISDTLMFRSPTCTPLDENTARKLAGIAGVEVENLAQEMFNAGSNLKGKSAEEICFLDFKQFTVNDTVFGVGQVNSMSADELKEIRKIVQPHLEKARSSHGLNMIFFMLTNIITESSELLCCGPEAREKILSAYDLPEDTETIMLKGVVSRKKQLVPTLVGALQQ</sequence>
<dbReference type="PANTHER" id="PTHR12112">
    <property type="entry name" value="BNIP - RELATED"/>
    <property type="match status" value="1"/>
</dbReference>
<evidence type="ECO:0000256" key="5">
    <source>
        <dbReference type="ARBA" id="ARBA00023211"/>
    </source>
</evidence>
<dbReference type="InterPro" id="IPR028979">
    <property type="entry name" value="Ser_kin/Pase_Hpr-like_N_sf"/>
</dbReference>
<evidence type="ECO:0000256" key="4">
    <source>
        <dbReference type="ARBA" id="ARBA00022801"/>
    </source>
</evidence>
<comment type="cofactor">
    <cofactor evidence="1">
        <name>Mn(2+)</name>
        <dbReference type="ChEBI" id="CHEBI:29035"/>
    </cofactor>
</comment>
<dbReference type="InterPro" id="IPR010766">
    <property type="entry name" value="DRTGG"/>
</dbReference>
<dbReference type="Gene3D" id="3.40.1390.20">
    <property type="entry name" value="HprK N-terminal domain-like"/>
    <property type="match status" value="1"/>
</dbReference>
<gene>
    <name evidence="10" type="ORF">H9758_11130</name>
</gene>
<dbReference type="Pfam" id="PF01368">
    <property type="entry name" value="DHH"/>
    <property type="match status" value="1"/>
</dbReference>
<dbReference type="EC" id="3.6.1.1" evidence="2"/>
<dbReference type="SMART" id="SM00116">
    <property type="entry name" value="CBS"/>
    <property type="match status" value="2"/>
</dbReference>
<keyword evidence="4 10" id="KW-0378">Hydrolase</keyword>
<organism evidence="10 11">
    <name type="scientific">Candidatus Mediterraneibacter faecipullorum</name>
    <dbReference type="NCBI Taxonomy" id="2838670"/>
    <lineage>
        <taxon>Bacteria</taxon>
        <taxon>Bacillati</taxon>
        <taxon>Bacillota</taxon>
        <taxon>Clostridia</taxon>
        <taxon>Lachnospirales</taxon>
        <taxon>Lachnospiraceae</taxon>
        <taxon>Mediterraneibacter</taxon>
    </lineage>
</organism>
<comment type="caution">
    <text evidence="10">The sequence shown here is derived from an EMBL/GenBank/DDBJ whole genome shotgun (WGS) entry which is preliminary data.</text>
</comment>
<dbReference type="GO" id="GO:0004427">
    <property type="term" value="F:inorganic diphosphate phosphatase activity"/>
    <property type="evidence" value="ECO:0007669"/>
    <property type="project" value="UniProtKB-EC"/>
</dbReference>
<keyword evidence="8" id="KW-0129">CBS domain</keyword>
<dbReference type="InterPro" id="IPR038222">
    <property type="entry name" value="DHHA2_dom_sf"/>
</dbReference>
<dbReference type="SMART" id="SM01131">
    <property type="entry name" value="DHHA2"/>
    <property type="match status" value="1"/>
</dbReference>
<dbReference type="Pfam" id="PF02833">
    <property type="entry name" value="DHHA2"/>
    <property type="match status" value="1"/>
</dbReference>
<dbReference type="Pfam" id="PF07085">
    <property type="entry name" value="DRTGG"/>
    <property type="match status" value="1"/>
</dbReference>
<evidence type="ECO:0000313" key="11">
    <source>
        <dbReference type="Proteomes" id="UP000823890"/>
    </source>
</evidence>
<dbReference type="PANTHER" id="PTHR12112:SF22">
    <property type="entry name" value="MANGANESE-DEPENDENT INORGANIC PYROPHOSPHATASE-RELATED"/>
    <property type="match status" value="1"/>
</dbReference>
<evidence type="ECO:0000313" key="10">
    <source>
        <dbReference type="EMBL" id="HJC35123.1"/>
    </source>
</evidence>
<dbReference type="InterPro" id="IPR038763">
    <property type="entry name" value="DHH_sf"/>
</dbReference>
<keyword evidence="5" id="KW-0464">Manganese</keyword>
<protein>
    <recommendedName>
        <fullName evidence="2">inorganic diphosphatase</fullName>
        <ecNumber evidence="2">3.6.1.1</ecNumber>
    </recommendedName>
    <alternativeName>
        <fullName evidence="6">Pyrophosphate phospho-hydrolase</fullName>
    </alternativeName>
</protein>
<dbReference type="AlphaFoldDB" id="A0A9D2NPP0"/>
<dbReference type="SUPFAM" id="SSF75138">
    <property type="entry name" value="HprK N-terminal domain-like"/>
    <property type="match status" value="1"/>
</dbReference>
<feature type="domain" description="CBS" evidence="9">
    <location>
        <begin position="78"/>
        <end position="133"/>
    </location>
</feature>
<dbReference type="InterPro" id="IPR001667">
    <property type="entry name" value="DDH_dom"/>
</dbReference>
<proteinExistence type="predicted"/>
<comment type="catalytic activity">
    <reaction evidence="7">
        <text>diphosphate + H2O = 2 phosphate + H(+)</text>
        <dbReference type="Rhea" id="RHEA:24576"/>
        <dbReference type="ChEBI" id="CHEBI:15377"/>
        <dbReference type="ChEBI" id="CHEBI:15378"/>
        <dbReference type="ChEBI" id="CHEBI:33019"/>
        <dbReference type="ChEBI" id="CHEBI:43474"/>
        <dbReference type="EC" id="3.6.1.1"/>
    </reaction>
</comment>
<dbReference type="InterPro" id="IPR000644">
    <property type="entry name" value="CBS_dom"/>
</dbReference>
<evidence type="ECO:0000256" key="7">
    <source>
        <dbReference type="ARBA" id="ARBA00047820"/>
    </source>
</evidence>
<keyword evidence="3" id="KW-0479">Metal-binding</keyword>
<evidence type="ECO:0000256" key="3">
    <source>
        <dbReference type="ARBA" id="ARBA00022723"/>
    </source>
</evidence>